<evidence type="ECO:0000256" key="1">
    <source>
        <dbReference type="SAM" id="MobiDB-lite"/>
    </source>
</evidence>
<feature type="region of interest" description="Disordered" evidence="1">
    <location>
        <begin position="258"/>
        <end position="341"/>
    </location>
</feature>
<accession>A0A507E822</accession>
<feature type="domain" description="CRAL-TRIO" evidence="2">
    <location>
        <begin position="72"/>
        <end position="232"/>
    </location>
</feature>
<sequence length="341" mass="38506">MNIIRSPTREKSGLSEQDQDTVTRFIAQISTSWSVAVKYLSCVDFDLDAAVARYQKCEAFLKLQGLQPKPEPTAVLIHYLHVPLFYLPSTVDKTGATLLVFNARYWVSDVAGTRRMLKLLTYICDKAASCESTRRNGVLLISNLQGLDKRYQAVEVHRWIMQMLEYYMPVRLRRVLVVNAPWWAQVLPSLWKPGACESGLLATEIAICNDLLQYVDSSELPRELGGTVHFKHKEWIADQMRMEEFESADMLVEVDLADPEPEPTVDDRSTTTPSNENSPVMSLRSKISSMLLRSPASTPPPEPSDGYFTPRSNSDIRLLPGAEPLEKLPPYSKLDNEKSNP</sequence>
<organism evidence="3 4">
    <name type="scientific">Powellomyces hirtus</name>
    <dbReference type="NCBI Taxonomy" id="109895"/>
    <lineage>
        <taxon>Eukaryota</taxon>
        <taxon>Fungi</taxon>
        <taxon>Fungi incertae sedis</taxon>
        <taxon>Chytridiomycota</taxon>
        <taxon>Chytridiomycota incertae sedis</taxon>
        <taxon>Chytridiomycetes</taxon>
        <taxon>Spizellomycetales</taxon>
        <taxon>Powellomycetaceae</taxon>
        <taxon>Powellomyces</taxon>
    </lineage>
</organism>
<dbReference type="InterPro" id="IPR036865">
    <property type="entry name" value="CRAL-TRIO_dom_sf"/>
</dbReference>
<dbReference type="GO" id="GO:0016020">
    <property type="term" value="C:membrane"/>
    <property type="evidence" value="ECO:0007669"/>
    <property type="project" value="TreeGrafter"/>
</dbReference>
<dbReference type="PANTHER" id="PTHR10174">
    <property type="entry name" value="ALPHA-TOCOPHEROL TRANSFER PROTEIN-RELATED"/>
    <property type="match status" value="1"/>
</dbReference>
<dbReference type="PANTHER" id="PTHR10174:SF208">
    <property type="entry name" value="CRAL-TRIO DOMAIN-CONTAINING PROTEIN DDB_G0278031"/>
    <property type="match status" value="1"/>
</dbReference>
<dbReference type="Proteomes" id="UP000318582">
    <property type="component" value="Unassembled WGS sequence"/>
</dbReference>
<proteinExistence type="predicted"/>
<dbReference type="PROSITE" id="PS50191">
    <property type="entry name" value="CRAL_TRIO"/>
    <property type="match status" value="1"/>
</dbReference>
<evidence type="ECO:0000313" key="4">
    <source>
        <dbReference type="Proteomes" id="UP000318582"/>
    </source>
</evidence>
<evidence type="ECO:0000259" key="2">
    <source>
        <dbReference type="PROSITE" id="PS50191"/>
    </source>
</evidence>
<dbReference type="SMART" id="SM00516">
    <property type="entry name" value="SEC14"/>
    <property type="match status" value="1"/>
</dbReference>
<dbReference type="GO" id="GO:1902936">
    <property type="term" value="F:phosphatidylinositol bisphosphate binding"/>
    <property type="evidence" value="ECO:0007669"/>
    <property type="project" value="TreeGrafter"/>
</dbReference>
<name>A0A507E822_9FUNG</name>
<dbReference type="STRING" id="109895.A0A507E822"/>
<dbReference type="SUPFAM" id="SSF52087">
    <property type="entry name" value="CRAL/TRIO domain"/>
    <property type="match status" value="1"/>
</dbReference>
<keyword evidence="4" id="KW-1185">Reference proteome</keyword>
<feature type="compositionally biased region" description="Polar residues" evidence="1">
    <location>
        <begin position="270"/>
        <end position="288"/>
    </location>
</feature>
<protein>
    <recommendedName>
        <fullName evidence="2">CRAL-TRIO domain-containing protein</fullName>
    </recommendedName>
</protein>
<reference evidence="3 4" key="1">
    <citation type="journal article" date="2019" name="Sci. Rep.">
        <title>Comparative genomics of chytrid fungi reveal insights into the obligate biotrophic and pathogenic lifestyle of Synchytrium endobioticum.</title>
        <authorList>
            <person name="van de Vossenberg B.T.L.H."/>
            <person name="Warris S."/>
            <person name="Nguyen H.D.T."/>
            <person name="van Gent-Pelzer M.P.E."/>
            <person name="Joly D.L."/>
            <person name="van de Geest H.C."/>
            <person name="Bonants P.J.M."/>
            <person name="Smith D.S."/>
            <person name="Levesque C.A."/>
            <person name="van der Lee T.A.J."/>
        </authorList>
    </citation>
    <scope>NUCLEOTIDE SEQUENCE [LARGE SCALE GENOMIC DNA]</scope>
    <source>
        <strain evidence="3 4">CBS 809.83</strain>
    </source>
</reference>
<comment type="caution">
    <text evidence="3">The sequence shown here is derived from an EMBL/GenBank/DDBJ whole genome shotgun (WGS) entry which is preliminary data.</text>
</comment>
<gene>
    <name evidence="3" type="ORF">PhCBS80983_g02122</name>
</gene>
<dbReference type="Gene3D" id="3.40.525.10">
    <property type="entry name" value="CRAL-TRIO lipid binding domain"/>
    <property type="match status" value="1"/>
</dbReference>
<evidence type="ECO:0000313" key="3">
    <source>
        <dbReference type="EMBL" id="TPX59944.1"/>
    </source>
</evidence>
<dbReference type="EMBL" id="QEAQ01000020">
    <property type="protein sequence ID" value="TPX59944.1"/>
    <property type="molecule type" value="Genomic_DNA"/>
</dbReference>
<dbReference type="CDD" id="cd00170">
    <property type="entry name" value="SEC14"/>
    <property type="match status" value="1"/>
</dbReference>
<dbReference type="InterPro" id="IPR001251">
    <property type="entry name" value="CRAL-TRIO_dom"/>
</dbReference>
<dbReference type="Pfam" id="PF00650">
    <property type="entry name" value="CRAL_TRIO"/>
    <property type="match status" value="1"/>
</dbReference>
<dbReference type="AlphaFoldDB" id="A0A507E822"/>